<reference evidence="1 2" key="1">
    <citation type="submission" date="2019-10" db="EMBL/GenBank/DDBJ databases">
        <title>Three novel species isolated from a subtropical stream in China.</title>
        <authorList>
            <person name="Lu H."/>
        </authorList>
    </citation>
    <scope>NUCLEOTIDE SEQUENCE [LARGE SCALE GENOMIC DNA]</scope>
    <source>
        <strain evidence="1 2">FT13W</strain>
    </source>
</reference>
<proteinExistence type="predicted"/>
<evidence type="ECO:0000313" key="1">
    <source>
        <dbReference type="EMBL" id="KAB8059348.1"/>
    </source>
</evidence>
<accession>A0A6I1HXE3</accession>
<dbReference type="RefSeq" id="WP_152285039.1">
    <property type="nucleotide sequence ID" value="NZ_WFLI01000052.1"/>
</dbReference>
<dbReference type="EMBL" id="WFLI01000052">
    <property type="protein sequence ID" value="KAB8059348.1"/>
    <property type="molecule type" value="Genomic_DNA"/>
</dbReference>
<name>A0A6I1HXE3_9BURK</name>
<sequence length="260" mass="28313">MRGIDNRLTRLMTLREEGLHADALVLLQQLFAETAQAIAATRPGHFMLMLEWQFLAELYPPARHALKNARDEQIRLLLAGDLHWGRDGGSTPQAEFVFPRASRFSLIAEMNDTLGDTRSTAELFAQLDASAPELARQYAWQALPAVVESGNFALAERYRTAPLAHLDMVNALAASHPLFPAPGRPPRLAAELMNLVKDVRIAVAVLRGQGHGAEADALCAALLAGLANDAMRALAQRELNAPGSITADIVNRQMAQDQQA</sequence>
<organism evidence="1 2">
    <name type="scientific">Janthinobacterium violaceinigrum</name>
    <dbReference type="NCBI Taxonomy" id="2654252"/>
    <lineage>
        <taxon>Bacteria</taxon>
        <taxon>Pseudomonadati</taxon>
        <taxon>Pseudomonadota</taxon>
        <taxon>Betaproteobacteria</taxon>
        <taxon>Burkholderiales</taxon>
        <taxon>Oxalobacteraceae</taxon>
        <taxon>Janthinobacterium</taxon>
    </lineage>
</organism>
<evidence type="ECO:0000313" key="2">
    <source>
        <dbReference type="Proteomes" id="UP000468717"/>
    </source>
</evidence>
<comment type="caution">
    <text evidence="1">The sequence shown here is derived from an EMBL/GenBank/DDBJ whole genome shotgun (WGS) entry which is preliminary data.</text>
</comment>
<gene>
    <name evidence="1" type="ORF">GCN75_26635</name>
</gene>
<keyword evidence="2" id="KW-1185">Reference proteome</keyword>
<dbReference type="AlphaFoldDB" id="A0A6I1HXE3"/>
<dbReference type="Proteomes" id="UP000468717">
    <property type="component" value="Unassembled WGS sequence"/>
</dbReference>
<protein>
    <submittedName>
        <fullName evidence="1">Uncharacterized protein</fullName>
    </submittedName>
</protein>